<feature type="domain" description="Carboxyltransferase" evidence="4">
    <location>
        <begin position="5"/>
        <end position="195"/>
    </location>
</feature>
<reference evidence="6 7" key="1">
    <citation type="submission" date="2019-03" db="EMBL/GenBank/DDBJ databases">
        <title>Complete Genome Sequence of Paraburkholderia dipogonis ICMP 19430T, a Nitrogen-fixing Symbiont of the South African Invasive Legume Dipogon lignosus in New Zealand.</title>
        <authorList>
            <person name="De Meyer S.E."/>
        </authorList>
    </citation>
    <scope>NUCLEOTIDE SEQUENCE [LARGE SCALE GENOMIC DNA]</scope>
    <source>
        <strain evidence="6 7">ICMP 19430</strain>
    </source>
</reference>
<dbReference type="Gene3D" id="2.40.100.10">
    <property type="entry name" value="Cyclophilin-like"/>
    <property type="match status" value="2"/>
</dbReference>
<keyword evidence="2" id="KW-0378">Hydrolase</keyword>
<sequence length="532" mass="56673">MGERIRILPSGSESLLIEVADLDAALAFLDRLIADRPDGVTDVVPGASTVLIKFNPVLTNELALRAFVTSLDFGSRQDRAGNNFDIPVAYEGEDLDEVAESLGWTVDEVIRRHTDATYTVAFTGFAPGFAYMTCEDQSLDVPRRKSPRVRIPAGSVALAGRFSGVYPSDSPGGWQLIGLTSVRMWDLQRERAALLAPGDTVRFRDARKGPVIPVTHAMPERRAAEQREVAFHVTRADRPPLFQDAGRLGRADQGVSESGALDLSALRDANACVGNAEDAAAIEVSYGGFAIKAEIPATVAITGAPCALTIRTLAGKSHQAPFAQPFALDAGDELSLSMPTQGVRSYIALRGGFQLNTVLGSASFDTLAKIGPSPITQGDILSPARRPTSSVRLDRPAPVPLPGASDIVTLDVQLGPRTDWFSAAGLGAFLDQLWTVTAESSRVGMRLSAPTPLERCNQAELLSEGTSIGAIQVPHNGQPVLFLADHPLTGGYPVIAVVSKHHLNLLGQIPIGARIRFNAGIDTVSLKKDIVR</sequence>
<dbReference type="GO" id="GO:0005524">
    <property type="term" value="F:ATP binding"/>
    <property type="evidence" value="ECO:0007669"/>
    <property type="project" value="UniProtKB-KW"/>
</dbReference>
<dbReference type="GO" id="GO:0016829">
    <property type="term" value="F:lyase activity"/>
    <property type="evidence" value="ECO:0007669"/>
    <property type="project" value="UniProtKB-KW"/>
</dbReference>
<keyword evidence="1" id="KW-0547">Nucleotide-binding</keyword>
<dbReference type="SUPFAM" id="SSF160467">
    <property type="entry name" value="PH0987 N-terminal domain-like"/>
    <property type="match status" value="1"/>
</dbReference>
<name>A0A4Y8MJ35_9BURK</name>
<dbReference type="Pfam" id="PF02626">
    <property type="entry name" value="CT_A_B"/>
    <property type="match status" value="1"/>
</dbReference>
<protein>
    <submittedName>
        <fullName evidence="6">5-oxoprolinase/urea amidolyase family protein</fullName>
    </submittedName>
</protein>
<comment type="caution">
    <text evidence="6">The sequence shown here is derived from an EMBL/GenBank/DDBJ whole genome shotgun (WGS) entry which is preliminary data.</text>
</comment>
<feature type="domain" description="Carboxyltransferase" evidence="5">
    <location>
        <begin position="252"/>
        <end position="531"/>
    </location>
</feature>
<dbReference type="RefSeq" id="WP_134465912.1">
    <property type="nucleotide sequence ID" value="NZ_JBHMFL010000022.1"/>
</dbReference>
<dbReference type="Proteomes" id="UP000297385">
    <property type="component" value="Unassembled WGS sequence"/>
</dbReference>
<keyword evidence="6" id="KW-0456">Lyase</keyword>
<dbReference type="EMBL" id="SNVI01000005">
    <property type="protein sequence ID" value="TFE37383.1"/>
    <property type="molecule type" value="Genomic_DNA"/>
</dbReference>
<evidence type="ECO:0000256" key="1">
    <source>
        <dbReference type="ARBA" id="ARBA00022741"/>
    </source>
</evidence>
<evidence type="ECO:0000313" key="7">
    <source>
        <dbReference type="Proteomes" id="UP000297385"/>
    </source>
</evidence>
<evidence type="ECO:0000256" key="2">
    <source>
        <dbReference type="ARBA" id="ARBA00022801"/>
    </source>
</evidence>
<dbReference type="SMART" id="SM00797">
    <property type="entry name" value="AHS2"/>
    <property type="match status" value="1"/>
</dbReference>
<dbReference type="InterPro" id="IPR052708">
    <property type="entry name" value="PxpC"/>
</dbReference>
<dbReference type="PANTHER" id="PTHR43309">
    <property type="entry name" value="5-OXOPROLINASE SUBUNIT C"/>
    <property type="match status" value="1"/>
</dbReference>
<evidence type="ECO:0000259" key="4">
    <source>
        <dbReference type="SMART" id="SM00796"/>
    </source>
</evidence>
<keyword evidence="3" id="KW-0067">ATP-binding</keyword>
<organism evidence="6 7">
    <name type="scientific">Paraburkholderia dipogonis</name>
    <dbReference type="NCBI Taxonomy" id="1211383"/>
    <lineage>
        <taxon>Bacteria</taxon>
        <taxon>Pseudomonadati</taxon>
        <taxon>Pseudomonadota</taxon>
        <taxon>Betaproteobacteria</taxon>
        <taxon>Burkholderiales</taxon>
        <taxon>Burkholderiaceae</taxon>
        <taxon>Paraburkholderia</taxon>
    </lineage>
</organism>
<proteinExistence type="predicted"/>
<evidence type="ECO:0000256" key="3">
    <source>
        <dbReference type="ARBA" id="ARBA00022840"/>
    </source>
</evidence>
<evidence type="ECO:0000313" key="6">
    <source>
        <dbReference type="EMBL" id="TFE37383.1"/>
    </source>
</evidence>
<dbReference type="Gene3D" id="3.30.1360.40">
    <property type="match status" value="1"/>
</dbReference>
<dbReference type="InterPro" id="IPR003833">
    <property type="entry name" value="CT_C_D"/>
</dbReference>
<dbReference type="Pfam" id="PF02682">
    <property type="entry name" value="CT_C_D"/>
    <property type="match status" value="1"/>
</dbReference>
<dbReference type="GeneID" id="97309334"/>
<dbReference type="SMART" id="SM00796">
    <property type="entry name" value="AHS1"/>
    <property type="match status" value="1"/>
</dbReference>
<dbReference type="GO" id="GO:0016787">
    <property type="term" value="F:hydrolase activity"/>
    <property type="evidence" value="ECO:0007669"/>
    <property type="project" value="UniProtKB-KW"/>
</dbReference>
<dbReference type="InterPro" id="IPR029000">
    <property type="entry name" value="Cyclophilin-like_dom_sf"/>
</dbReference>
<accession>A0A4Y8MJ35</accession>
<dbReference type="PANTHER" id="PTHR43309:SF3">
    <property type="entry name" value="5-OXOPROLINASE SUBUNIT C"/>
    <property type="match status" value="1"/>
</dbReference>
<evidence type="ECO:0000259" key="5">
    <source>
        <dbReference type="SMART" id="SM00797"/>
    </source>
</evidence>
<dbReference type="SUPFAM" id="SSF50891">
    <property type="entry name" value="Cyclophilin-like"/>
    <property type="match status" value="2"/>
</dbReference>
<dbReference type="NCBIfam" id="TIGR00724">
    <property type="entry name" value="urea_amlyse_rel"/>
    <property type="match status" value="1"/>
</dbReference>
<dbReference type="InterPro" id="IPR003778">
    <property type="entry name" value="CT_A_B"/>
</dbReference>
<dbReference type="AlphaFoldDB" id="A0A4Y8MJ35"/>
<gene>
    <name evidence="6" type="ORF">E2553_38520</name>
</gene>